<keyword evidence="3" id="KW-1185">Reference proteome</keyword>
<accession>A0A4P9WMD1</accession>
<evidence type="ECO:0000256" key="1">
    <source>
        <dbReference type="SAM" id="MobiDB-lite"/>
    </source>
</evidence>
<dbReference type="Proteomes" id="UP000269721">
    <property type="component" value="Unassembled WGS sequence"/>
</dbReference>
<sequence length="476" mass="51600">MSVLSSSAVLSSVFSSMRVVDGWGKGNGRDPAAYGGYCTDSFESPNEPAAGATTVAMSTGILRLYPPYGLFNQVYDGPPLVKAWDVKRAPALHSRPQCPRNENPNERARSVTCRFVTVPDSFSHPHTNLQRTNSLPQRKHLQISSINSVQKMPPPLPPPSHPIYPFFPGDSKRLDPRRSLPPDPATSGDQDEEAYADMFPWEIEEMEGLKRMRAEERAMSSEDHSGRSGGPGGPGGWGGEEWNSVSPPRRGVSGCGRRSGSSRHRPYYNFYGPEHWESLRRGSPASILLTSPRSPTLTSPAVGRVSLGDPQDPPQERLNRSSPASILLTSPCPPTPTSPPVGQVTPARTPLQGMSAASPRPQTRKEVRFTVAEPTAEPPPRGTTPAPCPSRPLPTPTPPSISPTPLSYAPTPILISPPIPRPGTHTLTPTVADCNGKKRQSPTQLRIQANIEALHAKKLELGPDLTLKQHHLDRAR</sequence>
<proteinExistence type="predicted"/>
<feature type="compositionally biased region" description="Low complexity" evidence="1">
    <location>
        <begin position="240"/>
        <end position="259"/>
    </location>
</feature>
<dbReference type="PRINTS" id="PR01217">
    <property type="entry name" value="PRICHEXTENSN"/>
</dbReference>
<feature type="compositionally biased region" description="Basic and acidic residues" evidence="1">
    <location>
        <begin position="213"/>
        <end position="226"/>
    </location>
</feature>
<feature type="compositionally biased region" description="Gly residues" evidence="1">
    <location>
        <begin position="227"/>
        <end position="239"/>
    </location>
</feature>
<feature type="region of interest" description="Disordered" evidence="1">
    <location>
        <begin position="148"/>
        <end position="194"/>
    </location>
</feature>
<dbReference type="AlphaFoldDB" id="A0A4P9WMD1"/>
<evidence type="ECO:0000313" key="3">
    <source>
        <dbReference type="Proteomes" id="UP000269721"/>
    </source>
</evidence>
<feature type="compositionally biased region" description="Pro residues" evidence="1">
    <location>
        <begin position="376"/>
        <end position="402"/>
    </location>
</feature>
<reference evidence="3" key="1">
    <citation type="journal article" date="2018" name="Nat. Microbiol.">
        <title>Leveraging single-cell genomics to expand the fungal tree of life.</title>
        <authorList>
            <person name="Ahrendt S.R."/>
            <person name="Quandt C.A."/>
            <person name="Ciobanu D."/>
            <person name="Clum A."/>
            <person name="Salamov A."/>
            <person name="Andreopoulos B."/>
            <person name="Cheng J.F."/>
            <person name="Woyke T."/>
            <person name="Pelin A."/>
            <person name="Henrissat B."/>
            <person name="Reynolds N.K."/>
            <person name="Benny G.L."/>
            <person name="Smith M.E."/>
            <person name="James T.Y."/>
            <person name="Grigoriev I.V."/>
        </authorList>
    </citation>
    <scope>NUCLEOTIDE SEQUENCE [LARGE SCALE GENOMIC DNA]</scope>
</reference>
<evidence type="ECO:0000313" key="2">
    <source>
        <dbReference type="EMBL" id="RKO93632.1"/>
    </source>
</evidence>
<feature type="compositionally biased region" description="Basic and acidic residues" evidence="1">
    <location>
        <begin position="170"/>
        <end position="180"/>
    </location>
</feature>
<feature type="compositionally biased region" description="Polar residues" evidence="1">
    <location>
        <begin position="288"/>
        <end position="299"/>
    </location>
</feature>
<name>A0A4P9WMD1_9FUNG</name>
<gene>
    <name evidence="2" type="ORF">BDK51DRAFT_42594</name>
</gene>
<protein>
    <submittedName>
        <fullName evidence="2">Uncharacterized protein</fullName>
    </submittedName>
</protein>
<organism evidence="2 3">
    <name type="scientific">Blyttiomyces helicus</name>
    <dbReference type="NCBI Taxonomy" id="388810"/>
    <lineage>
        <taxon>Eukaryota</taxon>
        <taxon>Fungi</taxon>
        <taxon>Fungi incertae sedis</taxon>
        <taxon>Chytridiomycota</taxon>
        <taxon>Chytridiomycota incertae sedis</taxon>
        <taxon>Chytridiomycetes</taxon>
        <taxon>Chytridiomycetes incertae sedis</taxon>
        <taxon>Blyttiomyces</taxon>
    </lineage>
</organism>
<feature type="region of interest" description="Disordered" evidence="1">
    <location>
        <begin position="213"/>
        <end position="443"/>
    </location>
</feature>
<dbReference type="EMBL" id="KZ994166">
    <property type="protein sequence ID" value="RKO93632.1"/>
    <property type="molecule type" value="Genomic_DNA"/>
</dbReference>
<feature type="compositionally biased region" description="Pro residues" evidence="1">
    <location>
        <begin position="152"/>
        <end position="162"/>
    </location>
</feature>